<feature type="chain" id="PRO_5029893736" evidence="1">
    <location>
        <begin position="26"/>
        <end position="103"/>
    </location>
</feature>
<dbReference type="EnsemblMetazoa" id="CLYHEMT025570.1">
    <property type="protein sequence ID" value="CLYHEMP025570.1"/>
    <property type="gene ID" value="CLYHEMG025570"/>
</dbReference>
<evidence type="ECO:0000256" key="1">
    <source>
        <dbReference type="SAM" id="SignalP"/>
    </source>
</evidence>
<dbReference type="AlphaFoldDB" id="A0A7M5XMA2"/>
<evidence type="ECO:0000313" key="3">
    <source>
        <dbReference type="Proteomes" id="UP000594262"/>
    </source>
</evidence>
<evidence type="ECO:0000313" key="2">
    <source>
        <dbReference type="EnsemblMetazoa" id="CLYHEMP025570.1"/>
    </source>
</evidence>
<reference evidence="2" key="1">
    <citation type="submission" date="2021-01" db="UniProtKB">
        <authorList>
            <consortium name="EnsemblMetazoa"/>
        </authorList>
    </citation>
    <scope>IDENTIFICATION</scope>
</reference>
<sequence>MAISKSSTLFIAAIILSITVCQVSCMRHHHVERRAGDASKDMAKEECDMLANDMLQKYKDKPYTEARDPFLDFFKKCIIQLFDFQMEANPARRQNMVKILPLA</sequence>
<feature type="signal peptide" evidence="1">
    <location>
        <begin position="1"/>
        <end position="25"/>
    </location>
</feature>
<keyword evidence="3" id="KW-1185">Reference proteome</keyword>
<organism evidence="2 3">
    <name type="scientific">Clytia hemisphaerica</name>
    <dbReference type="NCBI Taxonomy" id="252671"/>
    <lineage>
        <taxon>Eukaryota</taxon>
        <taxon>Metazoa</taxon>
        <taxon>Cnidaria</taxon>
        <taxon>Hydrozoa</taxon>
        <taxon>Hydroidolina</taxon>
        <taxon>Leptothecata</taxon>
        <taxon>Obeliida</taxon>
        <taxon>Clytiidae</taxon>
        <taxon>Clytia</taxon>
    </lineage>
</organism>
<dbReference type="Proteomes" id="UP000594262">
    <property type="component" value="Unplaced"/>
</dbReference>
<keyword evidence="1" id="KW-0732">Signal</keyword>
<proteinExistence type="predicted"/>
<name>A0A7M5XMA2_9CNID</name>
<protein>
    <submittedName>
        <fullName evidence="2">Uncharacterized protein</fullName>
    </submittedName>
</protein>
<accession>A0A7M5XMA2</accession>